<feature type="coiled-coil region" evidence="1">
    <location>
        <begin position="114"/>
        <end position="141"/>
    </location>
</feature>
<dbReference type="AlphaFoldDB" id="A0A1R2CU15"/>
<name>A0A1R2CU15_9CILI</name>
<proteinExistence type="predicted"/>
<keyword evidence="3" id="KW-1185">Reference proteome</keyword>
<gene>
    <name evidence="2" type="ORF">SteCoe_4814</name>
</gene>
<reference evidence="2 3" key="1">
    <citation type="submission" date="2016-11" db="EMBL/GenBank/DDBJ databases">
        <title>The macronuclear genome of Stentor coeruleus: a giant cell with tiny introns.</title>
        <authorList>
            <person name="Slabodnick M."/>
            <person name="Ruby J.G."/>
            <person name="Reiff S.B."/>
            <person name="Swart E.C."/>
            <person name="Gosai S."/>
            <person name="Prabakaran S."/>
            <person name="Witkowska E."/>
            <person name="Larue G.E."/>
            <person name="Fisher S."/>
            <person name="Freeman R.M."/>
            <person name="Gunawardena J."/>
            <person name="Chu W."/>
            <person name="Stover N.A."/>
            <person name="Gregory B.D."/>
            <person name="Nowacki M."/>
            <person name="Derisi J."/>
            <person name="Roy S.W."/>
            <person name="Marshall W.F."/>
            <person name="Sood P."/>
        </authorList>
    </citation>
    <scope>NUCLEOTIDE SEQUENCE [LARGE SCALE GENOMIC DNA]</scope>
    <source>
        <strain evidence="2">WM001</strain>
    </source>
</reference>
<evidence type="ECO:0000256" key="1">
    <source>
        <dbReference type="SAM" id="Coils"/>
    </source>
</evidence>
<evidence type="ECO:0000313" key="3">
    <source>
        <dbReference type="Proteomes" id="UP000187209"/>
    </source>
</evidence>
<comment type="caution">
    <text evidence="2">The sequence shown here is derived from an EMBL/GenBank/DDBJ whole genome shotgun (WGS) entry which is preliminary data.</text>
</comment>
<protein>
    <submittedName>
        <fullName evidence="2">Uncharacterized protein</fullName>
    </submittedName>
</protein>
<sequence length="298" mass="34962">MGGNHSEISDPEIQSHLLLLKAHTLRKNNLKYEINQLKIHSAYVRYNSDFQKKSETFSISKKLINRIEALKKTKLSMNRLEKSAKIFEVIDKCSKSYNEIKKTNIHEEFSEQEYLELKSKKGLLEEKLDNLKKKLAIKQEIYKKNRYWGDAEKKICKQDNEDAGFRQQSSCETESSISDKEDHVKICKECPQIPHIKPNTLNKQIEFFSINKEAIVKNNSFLIQQNFNISKQVQNVKKCLQLPEKTIYLMSKLLLKEEMQRKIDFVKQNIEFKQEIIKEISLFQSAEAIEGLTQIICI</sequence>
<dbReference type="EMBL" id="MPUH01000061">
    <property type="protein sequence ID" value="OMJ92471.1"/>
    <property type="molecule type" value="Genomic_DNA"/>
</dbReference>
<accession>A0A1R2CU15</accession>
<dbReference type="Proteomes" id="UP000187209">
    <property type="component" value="Unassembled WGS sequence"/>
</dbReference>
<organism evidence="2 3">
    <name type="scientific">Stentor coeruleus</name>
    <dbReference type="NCBI Taxonomy" id="5963"/>
    <lineage>
        <taxon>Eukaryota</taxon>
        <taxon>Sar</taxon>
        <taxon>Alveolata</taxon>
        <taxon>Ciliophora</taxon>
        <taxon>Postciliodesmatophora</taxon>
        <taxon>Heterotrichea</taxon>
        <taxon>Heterotrichida</taxon>
        <taxon>Stentoridae</taxon>
        <taxon>Stentor</taxon>
    </lineage>
</organism>
<evidence type="ECO:0000313" key="2">
    <source>
        <dbReference type="EMBL" id="OMJ92471.1"/>
    </source>
</evidence>
<keyword evidence="1" id="KW-0175">Coiled coil</keyword>